<proteinExistence type="predicted"/>
<dbReference type="EMBL" id="JBBPBM010000023">
    <property type="protein sequence ID" value="KAK8545511.1"/>
    <property type="molecule type" value="Genomic_DNA"/>
</dbReference>
<gene>
    <name evidence="1" type="ORF">V6N12_026343</name>
</gene>
<protein>
    <submittedName>
        <fullName evidence="1">Uncharacterized protein</fullName>
    </submittedName>
</protein>
<organism evidence="1 2">
    <name type="scientific">Hibiscus sabdariffa</name>
    <name type="common">roselle</name>
    <dbReference type="NCBI Taxonomy" id="183260"/>
    <lineage>
        <taxon>Eukaryota</taxon>
        <taxon>Viridiplantae</taxon>
        <taxon>Streptophyta</taxon>
        <taxon>Embryophyta</taxon>
        <taxon>Tracheophyta</taxon>
        <taxon>Spermatophyta</taxon>
        <taxon>Magnoliopsida</taxon>
        <taxon>eudicotyledons</taxon>
        <taxon>Gunneridae</taxon>
        <taxon>Pentapetalae</taxon>
        <taxon>rosids</taxon>
        <taxon>malvids</taxon>
        <taxon>Malvales</taxon>
        <taxon>Malvaceae</taxon>
        <taxon>Malvoideae</taxon>
        <taxon>Hibiscus</taxon>
    </lineage>
</organism>
<keyword evidence="2" id="KW-1185">Reference proteome</keyword>
<sequence length="91" mass="10599">MAALERKRMKMLLSLSLRVRQKAKECKMLKKKNQSMLAEEAPRQKMVNDFMVFLEAIDRNDTETVGEFDEKSMMITIRSMMKGGGGHSRHY</sequence>
<comment type="caution">
    <text evidence="1">The sequence shown here is derived from an EMBL/GenBank/DDBJ whole genome shotgun (WGS) entry which is preliminary data.</text>
</comment>
<accession>A0ABR2DRI1</accession>
<dbReference type="Proteomes" id="UP001472677">
    <property type="component" value="Unassembled WGS sequence"/>
</dbReference>
<reference evidence="1 2" key="1">
    <citation type="journal article" date="2024" name="G3 (Bethesda)">
        <title>Genome assembly of Hibiscus sabdariffa L. provides insights into metabolisms of medicinal natural products.</title>
        <authorList>
            <person name="Kim T."/>
        </authorList>
    </citation>
    <scope>NUCLEOTIDE SEQUENCE [LARGE SCALE GENOMIC DNA]</scope>
    <source>
        <strain evidence="1">TK-2024</strain>
        <tissue evidence="1">Old leaves</tissue>
    </source>
</reference>
<name>A0ABR2DRI1_9ROSI</name>
<evidence type="ECO:0000313" key="2">
    <source>
        <dbReference type="Proteomes" id="UP001472677"/>
    </source>
</evidence>
<evidence type="ECO:0000313" key="1">
    <source>
        <dbReference type="EMBL" id="KAK8545511.1"/>
    </source>
</evidence>